<dbReference type="AlphaFoldDB" id="A0A328DTN2"/>
<evidence type="ECO:0000313" key="2">
    <source>
        <dbReference type="EMBL" id="RAL47739.1"/>
    </source>
</evidence>
<reference evidence="2 3" key="1">
    <citation type="submission" date="2018-06" db="EMBL/GenBank/DDBJ databases">
        <title>The Genome of Cuscuta australis (Dodder) Provides Insight into the Evolution of Plant Parasitism.</title>
        <authorList>
            <person name="Liu H."/>
        </authorList>
    </citation>
    <scope>NUCLEOTIDE SEQUENCE [LARGE SCALE GENOMIC DNA]</scope>
    <source>
        <strain evidence="3">cv. Yunnan</strain>
        <tissue evidence="2">Vines</tissue>
    </source>
</reference>
<sequence length="225" mass="27249">MRLNWDIAEKKDVLWVKWIHSRYIKGADFWSFTHRLDSCHYWKVMIHIRGKFRHMPPTQRYNIREGYDWLQGEPEHPKWIGLVWNKFSPPKFQHIIWLLMRGRLQTRERLSRFMTINTRCVLCDSEEETDKHLFSKCGFAQAMYKGCFTRFNFQIEHLNLDELEAGMQRIKGKKRAVFMAIWAATAYGIWRARNKKMNQGEFDLDVAINYICSYMKSYLSYKKVM</sequence>
<dbReference type="Proteomes" id="UP000249390">
    <property type="component" value="Unassembled WGS sequence"/>
</dbReference>
<proteinExistence type="predicted"/>
<dbReference type="Pfam" id="PF13966">
    <property type="entry name" value="zf-RVT"/>
    <property type="match status" value="1"/>
</dbReference>
<dbReference type="PANTHER" id="PTHR33116:SF84">
    <property type="entry name" value="RNA-DIRECTED DNA POLYMERASE"/>
    <property type="match status" value="1"/>
</dbReference>
<evidence type="ECO:0000259" key="1">
    <source>
        <dbReference type="Pfam" id="PF13966"/>
    </source>
</evidence>
<dbReference type="PANTHER" id="PTHR33116">
    <property type="entry name" value="REVERSE TRANSCRIPTASE ZINC-BINDING DOMAIN-CONTAINING PROTEIN-RELATED-RELATED"/>
    <property type="match status" value="1"/>
</dbReference>
<dbReference type="InterPro" id="IPR026960">
    <property type="entry name" value="RVT-Znf"/>
</dbReference>
<comment type="caution">
    <text evidence="2">The sequence shown here is derived from an EMBL/GenBank/DDBJ whole genome shotgun (WGS) entry which is preliminary data.</text>
</comment>
<accession>A0A328DTN2</accession>
<protein>
    <recommendedName>
        <fullName evidence="1">Reverse transcriptase zinc-binding domain-containing protein</fullName>
    </recommendedName>
</protein>
<keyword evidence="3" id="KW-1185">Reference proteome</keyword>
<gene>
    <name evidence="2" type="ORF">DM860_012364</name>
</gene>
<organism evidence="2 3">
    <name type="scientific">Cuscuta australis</name>
    <dbReference type="NCBI Taxonomy" id="267555"/>
    <lineage>
        <taxon>Eukaryota</taxon>
        <taxon>Viridiplantae</taxon>
        <taxon>Streptophyta</taxon>
        <taxon>Embryophyta</taxon>
        <taxon>Tracheophyta</taxon>
        <taxon>Spermatophyta</taxon>
        <taxon>Magnoliopsida</taxon>
        <taxon>eudicotyledons</taxon>
        <taxon>Gunneridae</taxon>
        <taxon>Pentapetalae</taxon>
        <taxon>asterids</taxon>
        <taxon>lamiids</taxon>
        <taxon>Solanales</taxon>
        <taxon>Convolvulaceae</taxon>
        <taxon>Cuscuteae</taxon>
        <taxon>Cuscuta</taxon>
        <taxon>Cuscuta subgen. Grammica</taxon>
        <taxon>Cuscuta sect. Cleistogrammica</taxon>
    </lineage>
</organism>
<feature type="domain" description="Reverse transcriptase zinc-binding" evidence="1">
    <location>
        <begin position="61"/>
        <end position="142"/>
    </location>
</feature>
<dbReference type="EMBL" id="NQVE01000111">
    <property type="protein sequence ID" value="RAL47739.1"/>
    <property type="molecule type" value="Genomic_DNA"/>
</dbReference>
<evidence type="ECO:0000313" key="3">
    <source>
        <dbReference type="Proteomes" id="UP000249390"/>
    </source>
</evidence>
<name>A0A328DTN2_9ASTE</name>